<dbReference type="HOGENOM" id="CLU_001859_0_2_9"/>
<proteinExistence type="inferred from homology"/>
<evidence type="ECO:0000256" key="1">
    <source>
        <dbReference type="ARBA" id="ARBA00010838"/>
    </source>
</evidence>
<gene>
    <name evidence="5" type="ORF">UC3_00117</name>
</gene>
<organism evidence="5 6">
    <name type="scientific">Enterococcus phoeniculicola ATCC BAA-412</name>
    <dbReference type="NCBI Taxonomy" id="1158610"/>
    <lineage>
        <taxon>Bacteria</taxon>
        <taxon>Bacillati</taxon>
        <taxon>Bacillota</taxon>
        <taxon>Bacilli</taxon>
        <taxon>Lactobacillales</taxon>
        <taxon>Enterococcaceae</taxon>
        <taxon>Enterococcus</taxon>
    </lineage>
</organism>
<dbReference type="Pfam" id="PF00232">
    <property type="entry name" value="Glyco_hydro_1"/>
    <property type="match status" value="1"/>
</dbReference>
<dbReference type="PRINTS" id="PR00131">
    <property type="entry name" value="GLHYDRLASE1"/>
</dbReference>
<dbReference type="PANTHER" id="PTHR10353:SF122">
    <property type="entry name" value="6-PHOSPHO-BETA-GLUCOSIDASE ASCB-RELATED"/>
    <property type="match status" value="1"/>
</dbReference>
<dbReference type="GO" id="GO:0008422">
    <property type="term" value="F:beta-glucosidase activity"/>
    <property type="evidence" value="ECO:0007669"/>
    <property type="project" value="TreeGrafter"/>
</dbReference>
<evidence type="ECO:0000313" key="5">
    <source>
        <dbReference type="EMBL" id="EOL49214.1"/>
    </source>
</evidence>
<keyword evidence="6" id="KW-1185">Reference proteome</keyword>
<evidence type="ECO:0000256" key="3">
    <source>
        <dbReference type="ARBA" id="ARBA00023295"/>
    </source>
</evidence>
<comment type="caution">
    <text evidence="5">The sequence shown here is derived from an EMBL/GenBank/DDBJ whole genome shotgun (WGS) entry which is preliminary data.</text>
</comment>
<evidence type="ECO:0000256" key="4">
    <source>
        <dbReference type="RuleBase" id="RU003690"/>
    </source>
</evidence>
<dbReference type="InterPro" id="IPR017853">
    <property type="entry name" value="GH"/>
</dbReference>
<dbReference type="eggNOG" id="COG2723">
    <property type="taxonomic scope" value="Bacteria"/>
</dbReference>
<dbReference type="FunFam" id="3.20.20.80:FF:000004">
    <property type="entry name" value="Beta-glucosidase 6-phospho-beta-glucosidase"/>
    <property type="match status" value="1"/>
</dbReference>
<accession>R3U5I8</accession>
<keyword evidence="2" id="KW-0378">Hydrolase</keyword>
<reference evidence="5 6" key="1">
    <citation type="submission" date="2013-02" db="EMBL/GenBank/DDBJ databases">
        <title>The Genome Sequence of Enterococcus phoeniculicola BAA-412.</title>
        <authorList>
            <consortium name="The Broad Institute Genome Sequencing Platform"/>
            <consortium name="The Broad Institute Genome Sequencing Center for Infectious Disease"/>
            <person name="Earl A.M."/>
            <person name="Gilmore M.S."/>
            <person name="Lebreton F."/>
            <person name="Walker B."/>
            <person name="Young S.K."/>
            <person name="Zeng Q."/>
            <person name="Gargeya S."/>
            <person name="Fitzgerald M."/>
            <person name="Haas B."/>
            <person name="Abouelleil A."/>
            <person name="Alvarado L."/>
            <person name="Arachchi H.M."/>
            <person name="Berlin A.M."/>
            <person name="Chapman S.B."/>
            <person name="Dewar J."/>
            <person name="Goldberg J."/>
            <person name="Griggs A."/>
            <person name="Gujja S."/>
            <person name="Hansen M."/>
            <person name="Howarth C."/>
            <person name="Imamovic A."/>
            <person name="Larimer J."/>
            <person name="McCowan C."/>
            <person name="Murphy C."/>
            <person name="Neiman D."/>
            <person name="Pearson M."/>
            <person name="Priest M."/>
            <person name="Roberts A."/>
            <person name="Saif S."/>
            <person name="Shea T."/>
            <person name="Sisk P."/>
            <person name="Sykes S."/>
            <person name="Wortman J."/>
            <person name="Nusbaum C."/>
            <person name="Birren B."/>
        </authorList>
    </citation>
    <scope>NUCLEOTIDE SEQUENCE [LARGE SCALE GENOMIC DNA]</scope>
    <source>
        <strain evidence="5 6">ATCC BAA-412</strain>
    </source>
</reference>
<name>R3U5I8_9ENTE</name>
<dbReference type="STRING" id="154621.RV11_GL002317"/>
<evidence type="ECO:0000256" key="2">
    <source>
        <dbReference type="ARBA" id="ARBA00022801"/>
    </source>
</evidence>
<dbReference type="AlphaFoldDB" id="R3U5I8"/>
<dbReference type="InterPro" id="IPR033132">
    <property type="entry name" value="GH_1_N_CS"/>
</dbReference>
<comment type="similarity">
    <text evidence="1 4">Belongs to the glycosyl hydrolase 1 family.</text>
</comment>
<dbReference type="PANTHER" id="PTHR10353">
    <property type="entry name" value="GLYCOSYL HYDROLASE"/>
    <property type="match status" value="1"/>
</dbReference>
<protein>
    <recommendedName>
        <fullName evidence="7">6-phospho-beta-glucosidase</fullName>
    </recommendedName>
</protein>
<keyword evidence="3" id="KW-0326">Glycosidase</keyword>
<evidence type="ECO:0000313" key="6">
    <source>
        <dbReference type="Proteomes" id="UP000013785"/>
    </source>
</evidence>
<dbReference type="RefSeq" id="WP_010766804.1">
    <property type="nucleotide sequence ID" value="NZ_ASWE01000005.1"/>
</dbReference>
<dbReference type="GO" id="GO:0005829">
    <property type="term" value="C:cytosol"/>
    <property type="evidence" value="ECO:0007669"/>
    <property type="project" value="TreeGrafter"/>
</dbReference>
<dbReference type="PATRIC" id="fig|1158610.3.peg.93"/>
<dbReference type="GO" id="GO:0016052">
    <property type="term" value="P:carbohydrate catabolic process"/>
    <property type="evidence" value="ECO:0007669"/>
    <property type="project" value="TreeGrafter"/>
</dbReference>
<dbReference type="PROSITE" id="PS00653">
    <property type="entry name" value="GLYCOSYL_HYDROL_F1_2"/>
    <property type="match status" value="1"/>
</dbReference>
<dbReference type="SUPFAM" id="SSF51445">
    <property type="entry name" value="(Trans)glycosidases"/>
    <property type="match status" value="1"/>
</dbReference>
<evidence type="ECO:0008006" key="7">
    <source>
        <dbReference type="Google" id="ProtNLM"/>
    </source>
</evidence>
<dbReference type="InterPro" id="IPR001360">
    <property type="entry name" value="Glyco_hydro_1"/>
</dbReference>
<dbReference type="Proteomes" id="UP000013785">
    <property type="component" value="Unassembled WGS sequence"/>
</dbReference>
<sequence length="483" mass="55965">MTNLLNLMKPIKGFPPHFLWGGAVAANQLEGAWDVDGRGPSQADIMELPKEYSRKGSFGENVTREEVERALEDKTGNYPRRRGIDFYHTYAEDLALMAEMGFTCFRTSFSWSRIFPMGDEEVPNEKGLAFYDRLIDKMLELGIEPIMTLSHYEMPTHLILKYGGWSNPKLIEYFVRFSKVLLERYKDKVNYWIVFNQVNDVHGWGEFPGLGILKEYGEKQETVKFQAVHHQFIANAKIVEIAREINSTMKIGMMLGLNPLYPETDKPEDVMAAYELWRKQDLFFSDVLVNGEYPGYMIHYFNQHEIEINTTQQELDLIKKNTVDYIAFSYYDSKIVSAKHPNCVKPNPNLDANIWGWAIDPIGFQYSFDFLWERYHKPLFVAENGMGSLDEVVDGKIHDDYRISYLKAHIKAMKEAMKEGVDIIGYASWGPIDIISYSQSEMSKRYGYIYVDLDDEGNGTGQRIKKDSFYWYQDVIQSNGETL</sequence>
<dbReference type="EMBL" id="AJAT01000005">
    <property type="protein sequence ID" value="EOL49214.1"/>
    <property type="molecule type" value="Genomic_DNA"/>
</dbReference>
<dbReference type="Gene3D" id="3.20.20.80">
    <property type="entry name" value="Glycosidases"/>
    <property type="match status" value="1"/>
</dbReference>